<accession>A0A7S0XE23</accession>
<gene>
    <name evidence="2" type="ORF">CNEB1095_LOCUS2016</name>
</gene>
<organism evidence="2">
    <name type="scientific">Chromulina nebulosa</name>
    <dbReference type="NCBI Taxonomy" id="96789"/>
    <lineage>
        <taxon>Eukaryota</taxon>
        <taxon>Sar</taxon>
        <taxon>Stramenopiles</taxon>
        <taxon>Ochrophyta</taxon>
        <taxon>Chrysophyceae</taxon>
        <taxon>Chromulinales</taxon>
        <taxon>Chromulinaceae</taxon>
        <taxon>Chromulina</taxon>
    </lineage>
</organism>
<dbReference type="EMBL" id="HBFD01003092">
    <property type="protein sequence ID" value="CAD8716778.1"/>
    <property type="molecule type" value="Transcribed_RNA"/>
</dbReference>
<dbReference type="AlphaFoldDB" id="A0A7S0XE23"/>
<feature type="region of interest" description="Disordered" evidence="1">
    <location>
        <begin position="54"/>
        <end position="118"/>
    </location>
</feature>
<proteinExistence type="predicted"/>
<sequence>MNCHIMAPNQTIGIKVMVFKNPGWILKIFNQNFSIEHLQVDSSYLYAETIDNDFETTSNPEKDDKTTSHPENDYETTYTSNPEKDNETTSNPDNVYETTSNPETDETETFELIENWYE</sequence>
<name>A0A7S0XE23_9STRA</name>
<reference evidence="2" key="1">
    <citation type="submission" date="2021-01" db="EMBL/GenBank/DDBJ databases">
        <authorList>
            <person name="Corre E."/>
            <person name="Pelletier E."/>
            <person name="Niang G."/>
            <person name="Scheremetjew M."/>
            <person name="Finn R."/>
            <person name="Kale V."/>
            <person name="Holt S."/>
            <person name="Cochrane G."/>
            <person name="Meng A."/>
            <person name="Brown T."/>
            <person name="Cohen L."/>
        </authorList>
    </citation>
    <scope>NUCLEOTIDE SEQUENCE</scope>
    <source>
        <strain evidence="2">UTEXLB2642</strain>
    </source>
</reference>
<evidence type="ECO:0000256" key="1">
    <source>
        <dbReference type="SAM" id="MobiDB-lite"/>
    </source>
</evidence>
<feature type="compositionally biased region" description="Polar residues" evidence="1">
    <location>
        <begin position="88"/>
        <end position="102"/>
    </location>
</feature>
<evidence type="ECO:0000313" key="2">
    <source>
        <dbReference type="EMBL" id="CAD8716778.1"/>
    </source>
</evidence>
<protein>
    <submittedName>
        <fullName evidence="2">Uncharacterized protein</fullName>
    </submittedName>
</protein>
<feature type="compositionally biased region" description="Acidic residues" evidence="1">
    <location>
        <begin position="103"/>
        <end position="118"/>
    </location>
</feature>
<feature type="compositionally biased region" description="Basic and acidic residues" evidence="1">
    <location>
        <begin position="60"/>
        <end position="72"/>
    </location>
</feature>